<dbReference type="Gene3D" id="3.30.200.20">
    <property type="entry name" value="Phosphorylase Kinase, domain 1"/>
    <property type="match status" value="1"/>
</dbReference>
<gene>
    <name evidence="4" type="ORF">IWQ60_003755</name>
</gene>
<dbReference type="GO" id="GO:0004305">
    <property type="term" value="F:ethanolamine kinase activity"/>
    <property type="evidence" value="ECO:0007669"/>
    <property type="project" value="UniProtKB-EC"/>
</dbReference>
<accession>A0A9W8A9K8</accession>
<dbReference type="GO" id="GO:0005737">
    <property type="term" value="C:cytoplasm"/>
    <property type="evidence" value="ECO:0007669"/>
    <property type="project" value="TreeGrafter"/>
</dbReference>
<dbReference type="PANTHER" id="PTHR22603:SF66">
    <property type="entry name" value="ETHANOLAMINE KINASE"/>
    <property type="match status" value="1"/>
</dbReference>
<dbReference type="Pfam" id="PF01633">
    <property type="entry name" value="Choline_kinase"/>
    <property type="match status" value="1"/>
</dbReference>
<dbReference type="InterPro" id="IPR011009">
    <property type="entry name" value="Kinase-like_dom_sf"/>
</dbReference>
<dbReference type="SUPFAM" id="SSF56112">
    <property type="entry name" value="Protein kinase-like (PK-like)"/>
    <property type="match status" value="1"/>
</dbReference>
<reference evidence="4" key="1">
    <citation type="submission" date="2022-07" db="EMBL/GenBank/DDBJ databases">
        <title>Phylogenomic reconstructions and comparative analyses of Kickxellomycotina fungi.</title>
        <authorList>
            <person name="Reynolds N.K."/>
            <person name="Stajich J.E."/>
            <person name="Barry K."/>
            <person name="Grigoriev I.V."/>
            <person name="Crous P."/>
            <person name="Smith M.E."/>
        </authorList>
    </citation>
    <scope>NUCLEOTIDE SEQUENCE</scope>
    <source>
        <strain evidence="4">RSA 861</strain>
    </source>
</reference>
<dbReference type="EMBL" id="JANBPT010000167">
    <property type="protein sequence ID" value="KAJ1926480.1"/>
    <property type="molecule type" value="Genomic_DNA"/>
</dbReference>
<evidence type="ECO:0000256" key="1">
    <source>
        <dbReference type="ARBA" id="ARBA00037883"/>
    </source>
</evidence>
<evidence type="ECO:0000256" key="2">
    <source>
        <dbReference type="ARBA" id="ARBA00038211"/>
    </source>
</evidence>
<sequence>MLTLPILPSIVMTHAATSGLPAPKVLPLTVSHQNLLADAQAAVLKLFPEWQAEDLDLFQCKDGITNKLVRCTNRKTNLAVLIRAYGKNSELLIDRNQEVTNIRVLSQLGLCPPLYGKFNNGLVYGYVPGEVVHVSQLSDPHISRLVAHRLAEWHRVTIPGAKTAKLFVTLNQWLGEVRAVYANPSTAGTHDDPKLARFHTLFDLEALEQEMNFLRVALERINSPVVFSHNDLLSANVIYNAVDDSTNFIDHEYASYNYRGFDIGNHFAEFAGFDCDYSLYPDRATQVEWLRNYLEAERRGKDSDQAAPVTEAEVDELYQEVNKFYLASHIYWGFWAMVQASFSDIDFDYMGYARMRFDEYHRRRDELLAL</sequence>
<protein>
    <recommendedName>
        <fullName evidence="3">ethanolamine kinase</fullName>
        <ecNumber evidence="3">2.7.1.82</ecNumber>
    </recommendedName>
</protein>
<comment type="pathway">
    <text evidence="1">Phospholipid metabolism; phosphatidylethanolamine biosynthesis; phosphatidylethanolamine from ethanolamine: step 1/3.</text>
</comment>
<dbReference type="GO" id="GO:0006646">
    <property type="term" value="P:phosphatidylethanolamine biosynthetic process"/>
    <property type="evidence" value="ECO:0007669"/>
    <property type="project" value="TreeGrafter"/>
</dbReference>
<dbReference type="AlphaFoldDB" id="A0A9W8A9K8"/>
<dbReference type="Gene3D" id="3.90.1200.10">
    <property type="match status" value="1"/>
</dbReference>
<comment type="caution">
    <text evidence="4">The sequence shown here is derived from an EMBL/GenBank/DDBJ whole genome shotgun (WGS) entry which is preliminary data.</text>
</comment>
<dbReference type="CDD" id="cd05157">
    <property type="entry name" value="ETNK_euk"/>
    <property type="match status" value="1"/>
</dbReference>
<evidence type="ECO:0000313" key="4">
    <source>
        <dbReference type="EMBL" id="KAJ1926480.1"/>
    </source>
</evidence>
<name>A0A9W8A9K8_9FUNG</name>
<dbReference type="PANTHER" id="PTHR22603">
    <property type="entry name" value="CHOLINE/ETHANOALAMINE KINASE"/>
    <property type="match status" value="1"/>
</dbReference>
<proteinExistence type="inferred from homology"/>
<dbReference type="Proteomes" id="UP001150569">
    <property type="component" value="Unassembled WGS sequence"/>
</dbReference>
<keyword evidence="5" id="KW-1185">Reference proteome</keyword>
<comment type="similarity">
    <text evidence="2">Belongs to the choline/ethanolamine kinase family.</text>
</comment>
<organism evidence="4 5">
    <name type="scientific">Tieghemiomyces parasiticus</name>
    <dbReference type="NCBI Taxonomy" id="78921"/>
    <lineage>
        <taxon>Eukaryota</taxon>
        <taxon>Fungi</taxon>
        <taxon>Fungi incertae sedis</taxon>
        <taxon>Zoopagomycota</taxon>
        <taxon>Kickxellomycotina</taxon>
        <taxon>Dimargaritomycetes</taxon>
        <taxon>Dimargaritales</taxon>
        <taxon>Dimargaritaceae</taxon>
        <taxon>Tieghemiomyces</taxon>
    </lineage>
</organism>
<evidence type="ECO:0000313" key="5">
    <source>
        <dbReference type="Proteomes" id="UP001150569"/>
    </source>
</evidence>
<evidence type="ECO:0000256" key="3">
    <source>
        <dbReference type="ARBA" id="ARBA00038874"/>
    </source>
</evidence>
<dbReference type="OrthoDB" id="10267235at2759"/>
<dbReference type="EC" id="2.7.1.82" evidence="3"/>